<gene>
    <name evidence="2" type="ORF">Tchl_2572</name>
</gene>
<name>A0A1H5UZY3_9RHOO</name>
<proteinExistence type="predicted"/>
<feature type="domain" description="TOTE conflict system primase" evidence="1">
    <location>
        <begin position="15"/>
        <end position="228"/>
    </location>
</feature>
<evidence type="ECO:0000313" key="2">
    <source>
        <dbReference type="EMBL" id="APR05398.1"/>
    </source>
</evidence>
<dbReference type="OrthoDB" id="9804086at2"/>
<reference evidence="2 3" key="1">
    <citation type="submission" date="2016-12" db="EMBL/GenBank/DDBJ databases">
        <title>Complete genome sequence of Thauera chlorobenzoica, a Betaproteobacterium degrading haloaromatics anaerobically to CO2 and halides.</title>
        <authorList>
            <person name="Goris T."/>
            <person name="Mergelsberg M."/>
            <person name="Boll M."/>
        </authorList>
    </citation>
    <scope>NUCLEOTIDE SEQUENCE [LARGE SCALE GENOMIC DNA]</scope>
    <source>
        <strain evidence="2 3">3CB1</strain>
    </source>
</reference>
<keyword evidence="3" id="KW-1185">Reference proteome</keyword>
<dbReference type="Pfam" id="PF22548">
    <property type="entry name" value="AEP-TOTE"/>
    <property type="match status" value="1"/>
</dbReference>
<accession>A0A1H5UZY3</accession>
<dbReference type="RefSeq" id="WP_075148762.1">
    <property type="nucleotide sequence ID" value="NZ_CP018839.1"/>
</dbReference>
<dbReference type="EMBL" id="CP018839">
    <property type="protein sequence ID" value="APR05398.1"/>
    <property type="molecule type" value="Genomic_DNA"/>
</dbReference>
<protein>
    <submittedName>
        <fullName evidence="2">Primase domain-containing protein</fullName>
    </submittedName>
</protein>
<dbReference type="KEGG" id="tcl:Tchl_2572"/>
<sequence length="229" mass="25757">MDFGLVDRTSSPETKIALFRSLFRGREDVYARRFESRSTGKSGYAPACANEWVRGVCEKPRIKCAACPHRRLLPLTDDVIRWHLSGCDPAGEPFVAGVYPLFPDETCAFLAVDFDKADWCEDVKAFLEICRRVHLPAALERSRSGRGGHLWLFFEEALPAALARRLGSCLLTETMERRPDVGLDSYDRLFPNQDILPQGGFGNLIALPLQKGPREQGNSVFVDDLLEPW</sequence>
<dbReference type="Proteomes" id="UP000185739">
    <property type="component" value="Chromosome"/>
</dbReference>
<dbReference type="InterPro" id="IPR054347">
    <property type="entry name" value="TOTE_primase"/>
</dbReference>
<dbReference type="STRING" id="96773.Tchl_2572"/>
<dbReference type="AlphaFoldDB" id="A0A1H5UZY3"/>
<organism evidence="2 3">
    <name type="scientific">Thauera chlorobenzoica</name>
    <dbReference type="NCBI Taxonomy" id="96773"/>
    <lineage>
        <taxon>Bacteria</taxon>
        <taxon>Pseudomonadati</taxon>
        <taxon>Pseudomonadota</taxon>
        <taxon>Betaproteobacteria</taxon>
        <taxon>Rhodocyclales</taxon>
        <taxon>Zoogloeaceae</taxon>
        <taxon>Thauera</taxon>
    </lineage>
</organism>
<evidence type="ECO:0000259" key="1">
    <source>
        <dbReference type="Pfam" id="PF22548"/>
    </source>
</evidence>
<evidence type="ECO:0000313" key="3">
    <source>
        <dbReference type="Proteomes" id="UP000185739"/>
    </source>
</evidence>